<gene>
    <name evidence="1" type="ORF">Pph01_78600</name>
</gene>
<name>A0A8J3UDI2_9ACTN</name>
<keyword evidence="2" id="KW-1185">Reference proteome</keyword>
<accession>A0A8J3UDI2</accession>
<dbReference type="AlphaFoldDB" id="A0A8J3UDI2"/>
<comment type="caution">
    <text evidence="1">The sequence shown here is derived from an EMBL/GenBank/DDBJ whole genome shotgun (WGS) entry which is preliminary data.</text>
</comment>
<evidence type="ECO:0000313" key="1">
    <source>
        <dbReference type="EMBL" id="GII42857.1"/>
    </source>
</evidence>
<dbReference type="RefSeq" id="WP_204078270.1">
    <property type="nucleotide sequence ID" value="NZ_BAABHI010000058.1"/>
</dbReference>
<protein>
    <submittedName>
        <fullName evidence="1">Uncharacterized protein</fullName>
    </submittedName>
</protein>
<reference evidence="1 2" key="1">
    <citation type="submission" date="2021-01" db="EMBL/GenBank/DDBJ databases">
        <title>Whole genome shotgun sequence of Planotetraspora phitsanulokensis NBRC 104273.</title>
        <authorList>
            <person name="Komaki H."/>
            <person name="Tamura T."/>
        </authorList>
    </citation>
    <scope>NUCLEOTIDE SEQUENCE [LARGE SCALE GENOMIC DNA]</scope>
    <source>
        <strain evidence="1 2">NBRC 104273</strain>
    </source>
</reference>
<evidence type="ECO:0000313" key="2">
    <source>
        <dbReference type="Proteomes" id="UP000622547"/>
    </source>
</evidence>
<sequence length="232" mass="25438">MRTTVAGKAPQLVPTILPLTDEQRGDLGETRATHVLLLLDRVEQIEVAVFGTATELDTWVRRAGRAAAGMFKDEKRSGPVRVLADELVRAYAAPDEDLALALADRLVTALDMAGLAVVDRRKDENDKAPEAPAPPMIHAGFPVPRELVPGQVVQRWTDKVRGRRVAVDLPCCERRVILPAEVRGEDEVVCPQDGLKFAVRLADDGDGGFWAYVTVVEPVILAKARRRRSPAR</sequence>
<dbReference type="Proteomes" id="UP000622547">
    <property type="component" value="Unassembled WGS sequence"/>
</dbReference>
<proteinExistence type="predicted"/>
<organism evidence="1 2">
    <name type="scientific">Planotetraspora phitsanulokensis</name>
    <dbReference type="NCBI Taxonomy" id="575192"/>
    <lineage>
        <taxon>Bacteria</taxon>
        <taxon>Bacillati</taxon>
        <taxon>Actinomycetota</taxon>
        <taxon>Actinomycetes</taxon>
        <taxon>Streptosporangiales</taxon>
        <taxon>Streptosporangiaceae</taxon>
        <taxon>Planotetraspora</taxon>
    </lineage>
</organism>
<dbReference type="EMBL" id="BOOP01000048">
    <property type="protein sequence ID" value="GII42857.1"/>
    <property type="molecule type" value="Genomic_DNA"/>
</dbReference>